<dbReference type="InterPro" id="IPR011010">
    <property type="entry name" value="DNA_brk_join_enz"/>
</dbReference>
<dbReference type="OrthoDB" id="125793at2759"/>
<reference evidence="2" key="1">
    <citation type="journal article" date="2009" name="Nature">
        <title>Genome sequence and analysis of the Irish potato famine pathogen Phytophthora infestans.</title>
        <authorList>
            <consortium name="The Broad Institute Genome Sequencing Platform"/>
            <person name="Haas B.J."/>
            <person name="Kamoun S."/>
            <person name="Zody M.C."/>
            <person name="Jiang R.H."/>
            <person name="Handsaker R.E."/>
            <person name="Cano L.M."/>
            <person name="Grabherr M."/>
            <person name="Kodira C.D."/>
            <person name="Raffaele S."/>
            <person name="Torto-Alalibo T."/>
            <person name="Bozkurt T.O."/>
            <person name="Ah-Fong A.M."/>
            <person name="Alvarado L."/>
            <person name="Anderson V.L."/>
            <person name="Armstrong M.R."/>
            <person name="Avrova A."/>
            <person name="Baxter L."/>
            <person name="Beynon J."/>
            <person name="Boevink P.C."/>
            <person name="Bollmann S.R."/>
            <person name="Bos J.I."/>
            <person name="Bulone V."/>
            <person name="Cai G."/>
            <person name="Cakir C."/>
            <person name="Carrington J.C."/>
            <person name="Chawner M."/>
            <person name="Conti L."/>
            <person name="Costanzo S."/>
            <person name="Ewan R."/>
            <person name="Fahlgren N."/>
            <person name="Fischbach M.A."/>
            <person name="Fugelstad J."/>
            <person name="Gilroy E.M."/>
            <person name="Gnerre S."/>
            <person name="Green P.J."/>
            <person name="Grenville-Briggs L.J."/>
            <person name="Griffith J."/>
            <person name="Grunwald N.J."/>
            <person name="Horn K."/>
            <person name="Horner N.R."/>
            <person name="Hu C.H."/>
            <person name="Huitema E."/>
            <person name="Jeong D.H."/>
            <person name="Jones A.M."/>
            <person name="Jones J.D."/>
            <person name="Jones R.W."/>
            <person name="Karlsson E.K."/>
            <person name="Kunjeti S.G."/>
            <person name="Lamour K."/>
            <person name="Liu Z."/>
            <person name="Ma L."/>
            <person name="Maclean D."/>
            <person name="Chibucos M.C."/>
            <person name="McDonald H."/>
            <person name="McWalters J."/>
            <person name="Meijer H.J."/>
            <person name="Morgan W."/>
            <person name="Morris P.F."/>
            <person name="Munro C.A."/>
            <person name="O'Neill K."/>
            <person name="Ospina-Giraldo M."/>
            <person name="Pinzon A."/>
            <person name="Pritchard L."/>
            <person name="Ramsahoye B."/>
            <person name="Ren Q."/>
            <person name="Restrepo S."/>
            <person name="Roy S."/>
            <person name="Sadanandom A."/>
            <person name="Savidor A."/>
            <person name="Schornack S."/>
            <person name="Schwartz D.C."/>
            <person name="Schumann U.D."/>
            <person name="Schwessinger B."/>
            <person name="Seyer L."/>
            <person name="Sharpe T."/>
            <person name="Silvar C."/>
            <person name="Song J."/>
            <person name="Studholme D.J."/>
            <person name="Sykes S."/>
            <person name="Thines M."/>
            <person name="van de Vondervoort P.J."/>
            <person name="Phuntumart V."/>
            <person name="Wawra S."/>
            <person name="Weide R."/>
            <person name="Win J."/>
            <person name="Young C."/>
            <person name="Zhou S."/>
            <person name="Fry W."/>
            <person name="Meyers B.C."/>
            <person name="van West P."/>
            <person name="Ristaino J."/>
            <person name="Govers F."/>
            <person name="Birch P.R."/>
            <person name="Whisson S.C."/>
            <person name="Judelson H.S."/>
            <person name="Nusbaum C."/>
        </authorList>
    </citation>
    <scope>NUCLEOTIDE SEQUENCE [LARGE SCALE GENOMIC DNA]</scope>
    <source>
        <strain evidence="2">T30-4</strain>
    </source>
</reference>
<dbReference type="GO" id="GO:0003677">
    <property type="term" value="F:DNA binding"/>
    <property type="evidence" value="ECO:0007669"/>
    <property type="project" value="InterPro"/>
</dbReference>
<protein>
    <submittedName>
        <fullName evidence="1">Uncharacterized protein</fullName>
    </submittedName>
</protein>
<sequence length="224" mass="25245">MQNFYSLLTAFSIFLQTKKSSKSRAADGYLAKATALGYFSQVVNLLRERYSDSLQDSKLDHLVVHADAATGLKNIHDGALLTMMWHTFGRAIDTCFARKQQLSVAASGVSIYKSAERWEQCMLHAFGMLFVCYDEPSEYLFPLVPRYAVSEFPGSQTYTQEEAPFKHERKRPNIAGYEVTPNMTSHSLRREAAAYANASPKLAIQWISTRGAWLLDSLTKAFAY</sequence>
<organism evidence="1 2">
    <name type="scientific">Phytophthora infestans (strain T30-4)</name>
    <name type="common">Potato late blight agent</name>
    <dbReference type="NCBI Taxonomy" id="403677"/>
    <lineage>
        <taxon>Eukaryota</taxon>
        <taxon>Sar</taxon>
        <taxon>Stramenopiles</taxon>
        <taxon>Oomycota</taxon>
        <taxon>Peronosporomycetes</taxon>
        <taxon>Peronosporales</taxon>
        <taxon>Peronosporaceae</taxon>
        <taxon>Phytophthora</taxon>
    </lineage>
</organism>
<dbReference type="HOGENOM" id="CLU_1237136_0_0_1"/>
<dbReference type="STRING" id="403677.D0P2F4"/>
<dbReference type="SUPFAM" id="SSF56349">
    <property type="entry name" value="DNA breaking-rejoining enzymes"/>
    <property type="match status" value="1"/>
</dbReference>
<dbReference type="eggNOG" id="ENOG502SJVE">
    <property type="taxonomic scope" value="Eukaryota"/>
</dbReference>
<dbReference type="GeneID" id="9480164"/>
<evidence type="ECO:0000313" key="2">
    <source>
        <dbReference type="Proteomes" id="UP000006643"/>
    </source>
</evidence>
<gene>
    <name evidence="1" type="ORF">PITG_23348</name>
</gene>
<accession>D0P2F4</accession>
<dbReference type="AlphaFoldDB" id="D0P2F4"/>
<proteinExistence type="predicted"/>
<dbReference type="InParanoid" id="D0P2F4"/>
<evidence type="ECO:0000313" key="1">
    <source>
        <dbReference type="EMBL" id="EEY56245.1"/>
    </source>
</evidence>
<name>D0P2F4_PHYIT</name>
<dbReference type="VEuPathDB" id="FungiDB:PITG_23348"/>
<dbReference type="EMBL" id="DS028287">
    <property type="protein sequence ID" value="EEY56245.1"/>
    <property type="molecule type" value="Genomic_DNA"/>
</dbReference>
<dbReference type="OMA" id="MLFVCYD"/>
<dbReference type="Proteomes" id="UP000006643">
    <property type="component" value="Unassembled WGS sequence"/>
</dbReference>
<dbReference type="KEGG" id="pif:PITG_23348"/>
<dbReference type="RefSeq" id="XP_002895521.1">
    <property type="nucleotide sequence ID" value="XM_002895475.1"/>
</dbReference>
<keyword evidence="2" id="KW-1185">Reference proteome</keyword>